<feature type="transmembrane region" description="Helical" evidence="1">
    <location>
        <begin position="115"/>
        <end position="136"/>
    </location>
</feature>
<comment type="caution">
    <text evidence="2">The sequence shown here is derived from an EMBL/GenBank/DDBJ whole genome shotgun (WGS) entry which is preliminary data.</text>
</comment>
<sequence length="151" mass="14237">MASGLANVELDGTTLLTGYALGTFGVVAYVLALFVQSSTEAGSGDLAATAGYATAVIGTPLLAGLTAGNLASAGEYTAGDVLTGYAVGGLIFGVAVGWMNSSISETAAGSGTVQHVLVAVGLTLSVPLAAVAGAAAGRRLGGGADASASAA</sequence>
<dbReference type="RefSeq" id="WP_343772175.1">
    <property type="nucleotide sequence ID" value="NZ_BAAADV010000001.1"/>
</dbReference>
<accession>A0AAV3T651</accession>
<dbReference type="EMBL" id="BAAADV010000001">
    <property type="protein sequence ID" value="GAA0662777.1"/>
    <property type="molecule type" value="Genomic_DNA"/>
</dbReference>
<keyword evidence="3" id="KW-1185">Reference proteome</keyword>
<name>A0AAV3T651_9EURY</name>
<feature type="transmembrane region" description="Helical" evidence="1">
    <location>
        <begin position="82"/>
        <end position="103"/>
    </location>
</feature>
<proteinExistence type="predicted"/>
<reference evidence="2 3" key="1">
    <citation type="journal article" date="2019" name="Int. J. Syst. Evol. Microbiol.">
        <title>The Global Catalogue of Microorganisms (GCM) 10K type strain sequencing project: providing services to taxonomists for standard genome sequencing and annotation.</title>
        <authorList>
            <consortium name="The Broad Institute Genomics Platform"/>
            <consortium name="The Broad Institute Genome Sequencing Center for Infectious Disease"/>
            <person name="Wu L."/>
            <person name="Ma J."/>
        </authorList>
    </citation>
    <scope>NUCLEOTIDE SEQUENCE [LARGE SCALE GENOMIC DNA]</scope>
    <source>
        <strain evidence="2 3">JCM 16328</strain>
    </source>
</reference>
<gene>
    <name evidence="2" type="ORF">GCM10009020_04120</name>
</gene>
<protein>
    <submittedName>
        <fullName evidence="2">Uncharacterized protein</fullName>
    </submittedName>
</protein>
<keyword evidence="1" id="KW-1133">Transmembrane helix</keyword>
<organism evidence="2 3">
    <name type="scientific">Natronoarchaeum mannanilyticum</name>
    <dbReference type="NCBI Taxonomy" id="926360"/>
    <lineage>
        <taxon>Archaea</taxon>
        <taxon>Methanobacteriati</taxon>
        <taxon>Methanobacteriota</taxon>
        <taxon>Stenosarchaea group</taxon>
        <taxon>Halobacteria</taxon>
        <taxon>Halobacteriales</taxon>
        <taxon>Natronoarchaeaceae</taxon>
    </lineage>
</organism>
<feature type="transmembrane region" description="Helical" evidence="1">
    <location>
        <begin position="16"/>
        <end position="35"/>
    </location>
</feature>
<dbReference type="Proteomes" id="UP001500420">
    <property type="component" value="Unassembled WGS sequence"/>
</dbReference>
<evidence type="ECO:0000313" key="2">
    <source>
        <dbReference type="EMBL" id="GAA0662777.1"/>
    </source>
</evidence>
<keyword evidence="1" id="KW-0472">Membrane</keyword>
<dbReference type="AlphaFoldDB" id="A0AAV3T651"/>
<evidence type="ECO:0000313" key="3">
    <source>
        <dbReference type="Proteomes" id="UP001500420"/>
    </source>
</evidence>
<feature type="transmembrane region" description="Helical" evidence="1">
    <location>
        <begin position="47"/>
        <end position="70"/>
    </location>
</feature>
<keyword evidence="1" id="KW-0812">Transmembrane</keyword>
<evidence type="ECO:0000256" key="1">
    <source>
        <dbReference type="SAM" id="Phobius"/>
    </source>
</evidence>